<proteinExistence type="predicted"/>
<dbReference type="AlphaFoldDB" id="A0A645HPD2"/>
<organism evidence="1">
    <name type="scientific">bioreactor metagenome</name>
    <dbReference type="NCBI Taxonomy" id="1076179"/>
    <lineage>
        <taxon>unclassified sequences</taxon>
        <taxon>metagenomes</taxon>
        <taxon>ecological metagenomes</taxon>
    </lineage>
</organism>
<reference evidence="1" key="1">
    <citation type="submission" date="2019-08" db="EMBL/GenBank/DDBJ databases">
        <authorList>
            <person name="Kucharzyk K."/>
            <person name="Murdoch R.W."/>
            <person name="Higgins S."/>
            <person name="Loffler F."/>
        </authorList>
    </citation>
    <scope>NUCLEOTIDE SEQUENCE</scope>
</reference>
<sequence>MQLFAVVSDAAGELEFHKRMDVLGERVDCDQAALEVVQDSFQACENVVHALLRKDADGGKHRRVRHATRDVLLHHARVKRDGAVERVRKRCVRACCSACPEFFHVCSPSYLSFAFPFFLCAGSAFWNERPPEAGASRCSVVA</sequence>
<gene>
    <name evidence="1" type="ORF">SDC9_188455</name>
</gene>
<protein>
    <submittedName>
        <fullName evidence="1">Uncharacterized protein</fullName>
    </submittedName>
</protein>
<dbReference type="EMBL" id="VSSQ01097635">
    <property type="protein sequence ID" value="MPN40915.1"/>
    <property type="molecule type" value="Genomic_DNA"/>
</dbReference>
<accession>A0A645HPD2</accession>
<comment type="caution">
    <text evidence="1">The sequence shown here is derived from an EMBL/GenBank/DDBJ whole genome shotgun (WGS) entry which is preliminary data.</text>
</comment>
<name>A0A645HPD2_9ZZZZ</name>
<evidence type="ECO:0000313" key="1">
    <source>
        <dbReference type="EMBL" id="MPN40915.1"/>
    </source>
</evidence>